<proteinExistence type="predicted"/>
<organism evidence="1 2">
    <name type="scientific">Leptospira mayottensis 200901122</name>
    <dbReference type="NCBI Taxonomy" id="1193010"/>
    <lineage>
        <taxon>Bacteria</taxon>
        <taxon>Pseudomonadati</taxon>
        <taxon>Spirochaetota</taxon>
        <taxon>Spirochaetia</taxon>
        <taxon>Leptospirales</taxon>
        <taxon>Leptospiraceae</taxon>
        <taxon>Leptospira</taxon>
    </lineage>
</organism>
<comment type="caution">
    <text evidence="1">The sequence shown here is derived from an EMBL/GenBank/DDBJ whole genome shotgun (WGS) entry which is preliminary data.</text>
</comment>
<gene>
    <name evidence="1" type="ORF">LEP1GSC125_4275</name>
</gene>
<name>A0AA87MT62_9LEPT</name>
<evidence type="ECO:0000313" key="1">
    <source>
        <dbReference type="EMBL" id="EKS01530.1"/>
    </source>
</evidence>
<protein>
    <submittedName>
        <fullName evidence="1">Uncharacterized protein</fullName>
    </submittedName>
</protein>
<evidence type="ECO:0000313" key="2">
    <source>
        <dbReference type="Proteomes" id="UP000001343"/>
    </source>
</evidence>
<sequence length="196" mass="22296">MSEKLKKGYVKINLSQKNGKSASPNAEMYSIGDFLSTSEFHEIVDIGEKLLDKISKEDKIIVLTKLCTACESILIGLTGSEEKGYDQRLQAATGLPKPKVVFQRKLATYKNQLEKLKVAKPQNRELLKEIISELDNSYTINKKSLDEVCTSIRKMKTLVGDDDAQQIIIDHVLSRMEMFLEKEQKKDFLQILKRAK</sequence>
<dbReference type="AlphaFoldDB" id="A0AA87MT62"/>
<reference evidence="1 2" key="1">
    <citation type="journal article" date="2014" name="Int. J. Syst. Evol. Microbiol.">
        <title>Leptospira mayottensis sp. nov., a pathogenic species of the genus Leptospira isolated from humans.</title>
        <authorList>
            <person name="Bourhy P."/>
            <person name="Collet L."/>
            <person name="Brisse S."/>
            <person name="Picardeau M."/>
        </authorList>
    </citation>
    <scope>NUCLEOTIDE SEQUENCE [LARGE SCALE GENOMIC DNA]</scope>
    <source>
        <strain evidence="1 2">200901122</strain>
    </source>
</reference>
<dbReference type="EMBL" id="AKWM02000014">
    <property type="protein sequence ID" value="EKS01530.1"/>
    <property type="molecule type" value="Genomic_DNA"/>
</dbReference>
<accession>A0AA87MT62</accession>
<dbReference type="Proteomes" id="UP000001343">
    <property type="component" value="Unassembled WGS sequence"/>
</dbReference>